<organism evidence="9">
    <name type="scientific">sediment metagenome</name>
    <dbReference type="NCBI Taxonomy" id="749907"/>
    <lineage>
        <taxon>unclassified sequences</taxon>
        <taxon>metagenomes</taxon>
        <taxon>ecological metagenomes</taxon>
    </lineage>
</organism>
<dbReference type="AlphaFoldDB" id="D9PH37"/>
<feature type="region of interest" description="Disordered" evidence="7">
    <location>
        <begin position="314"/>
        <end position="338"/>
    </location>
</feature>
<dbReference type="GO" id="GO:0004222">
    <property type="term" value="F:metalloendopeptidase activity"/>
    <property type="evidence" value="ECO:0007669"/>
    <property type="project" value="InterPro"/>
</dbReference>
<dbReference type="InterPro" id="IPR045090">
    <property type="entry name" value="Pept_M3A_M3B"/>
</dbReference>
<keyword evidence="6" id="KW-0482">Metalloprotease</keyword>
<comment type="caution">
    <text evidence="9">The sequence shown here is derived from an EMBL/GenBank/DDBJ whole genome shotgun (WGS) entry which is preliminary data.</text>
</comment>
<feature type="compositionally biased region" description="Basic and acidic residues" evidence="7">
    <location>
        <begin position="329"/>
        <end position="338"/>
    </location>
</feature>
<evidence type="ECO:0000256" key="4">
    <source>
        <dbReference type="ARBA" id="ARBA00022801"/>
    </source>
</evidence>
<evidence type="ECO:0000313" key="9">
    <source>
        <dbReference type="EMBL" id="EFK97127.1"/>
    </source>
</evidence>
<dbReference type="InterPro" id="IPR001567">
    <property type="entry name" value="Pept_M3A_M3B_dom"/>
</dbReference>
<dbReference type="GO" id="GO:0006508">
    <property type="term" value="P:proteolysis"/>
    <property type="evidence" value="ECO:0007669"/>
    <property type="project" value="UniProtKB-KW"/>
</dbReference>
<dbReference type="GO" id="GO:0046872">
    <property type="term" value="F:metal ion binding"/>
    <property type="evidence" value="ECO:0007669"/>
    <property type="project" value="UniProtKB-KW"/>
</dbReference>
<dbReference type="SUPFAM" id="SSF55486">
    <property type="entry name" value="Metalloproteases ('zincins'), catalytic domain"/>
    <property type="match status" value="1"/>
</dbReference>
<dbReference type="GO" id="GO:0006518">
    <property type="term" value="P:peptide metabolic process"/>
    <property type="evidence" value="ECO:0007669"/>
    <property type="project" value="TreeGrafter"/>
</dbReference>
<feature type="domain" description="Peptidase M3A/M3B catalytic" evidence="8">
    <location>
        <begin position="43"/>
        <end position="308"/>
    </location>
</feature>
<keyword evidence="4" id="KW-0378">Hydrolase</keyword>
<dbReference type="Gene3D" id="1.10.1370.40">
    <property type="match status" value="1"/>
</dbReference>
<accession>D9PH37</accession>
<dbReference type="Pfam" id="PF01432">
    <property type="entry name" value="Peptidase_M3"/>
    <property type="match status" value="1"/>
</dbReference>
<protein>
    <submittedName>
        <fullName evidence="9">Peptidyl-dipeptidase</fullName>
    </submittedName>
</protein>
<proteinExistence type="predicted"/>
<reference evidence="9" key="2">
    <citation type="journal article" date="2011" name="Microb. Ecol.">
        <title>Taxonomic and Functional Metagenomic Profiling of the Microbial Community in the Anoxic Sediment of a Sub-saline Shallow Lake (Laguna de Carrizo, Central Spain).</title>
        <authorList>
            <person name="Ferrer M."/>
            <person name="Guazzaroni M.E."/>
            <person name="Richter M."/>
            <person name="Garcia-Salamanca A."/>
            <person name="Yarza P."/>
            <person name="Suarez-Suarez A."/>
            <person name="Solano J."/>
            <person name="Alcaide M."/>
            <person name="van Dillewijn P."/>
            <person name="Molina-Henares M.A."/>
            <person name="Lopez-Cortes N."/>
            <person name="Al-Ramahi Y."/>
            <person name="Guerrero C."/>
            <person name="Acosta A."/>
            <person name="de Eugenio L.I."/>
            <person name="Martinez V."/>
            <person name="Marques S."/>
            <person name="Rojo F."/>
            <person name="Santero E."/>
            <person name="Genilloud O."/>
            <person name="Perez-Perez J."/>
            <person name="Rossello-Mora R."/>
            <person name="Ramos J.L."/>
        </authorList>
    </citation>
    <scope>NUCLEOTIDE SEQUENCE</scope>
</reference>
<evidence type="ECO:0000256" key="6">
    <source>
        <dbReference type="ARBA" id="ARBA00023049"/>
    </source>
</evidence>
<keyword evidence="3" id="KW-0479">Metal-binding</keyword>
<evidence type="ECO:0000256" key="3">
    <source>
        <dbReference type="ARBA" id="ARBA00022723"/>
    </source>
</evidence>
<evidence type="ECO:0000259" key="8">
    <source>
        <dbReference type="Pfam" id="PF01432"/>
    </source>
</evidence>
<keyword evidence="5" id="KW-0862">Zinc</keyword>
<keyword evidence="2" id="KW-0645">Protease</keyword>
<name>D9PH37_9ZZZZ</name>
<evidence type="ECO:0000256" key="2">
    <source>
        <dbReference type="ARBA" id="ARBA00022670"/>
    </source>
</evidence>
<dbReference type="PANTHER" id="PTHR11804:SF84">
    <property type="entry name" value="SACCHAROLYSIN"/>
    <property type="match status" value="1"/>
</dbReference>
<evidence type="ECO:0000256" key="5">
    <source>
        <dbReference type="ARBA" id="ARBA00022833"/>
    </source>
</evidence>
<evidence type="ECO:0000256" key="7">
    <source>
        <dbReference type="SAM" id="MobiDB-lite"/>
    </source>
</evidence>
<dbReference type="EMBL" id="ADZX01000354">
    <property type="protein sequence ID" value="EFK97127.1"/>
    <property type="molecule type" value="Genomic_DNA"/>
</dbReference>
<gene>
    <name evidence="9" type="ORF">LDC_0836</name>
</gene>
<sequence>MRSIKLDSAQDLDGLPADWVELHKPGTDGKIAITTDYPDYIPFMSYAKNDGPRFALYKEFRKRGYPANQEVLARLLQKRYELAKLLGYDNWAVYITEDKMIKTAGAVQEFVDKVADVSKKRAKKDYDELLAQLKKEMPKAKEVGDWQKAYVEEQLKKSKYSFDSQLVRTYFPFENVKHGILAVTSQMFGLNYKKVNVPVWDKSVDAYEVRVGDTLYGTFFLDMHPREGKYKHAAAFPIKSGVLGKQTPEAALVCNFSGGDGTAGLMEHDDVETFFHEFGHLLHHILGGRQKWLNISGFNVEWDFVEAPRSCSKNGHGMIPCSRHSRATPTEKRSPRSW</sequence>
<comment type="cofactor">
    <cofactor evidence="1">
        <name>Zn(2+)</name>
        <dbReference type="ChEBI" id="CHEBI:29105"/>
    </cofactor>
</comment>
<evidence type="ECO:0000256" key="1">
    <source>
        <dbReference type="ARBA" id="ARBA00001947"/>
    </source>
</evidence>
<dbReference type="PANTHER" id="PTHR11804">
    <property type="entry name" value="PROTEASE M3 THIMET OLIGOPEPTIDASE-RELATED"/>
    <property type="match status" value="1"/>
</dbReference>
<reference evidence="9" key="1">
    <citation type="submission" date="2010-07" db="EMBL/GenBank/DDBJ databases">
        <authorList>
            <consortium name="CONSOLIDER consortium CSD2007-00005"/>
            <person name="Guazzaroni M.-E."/>
            <person name="Richter M."/>
            <person name="Garcia-Salamanca A."/>
            <person name="Yarza P."/>
            <person name="Ferrer M."/>
        </authorList>
    </citation>
    <scope>NUCLEOTIDE SEQUENCE</scope>
</reference>